<dbReference type="Proteomes" id="UP000541558">
    <property type="component" value="Unassembled WGS sequence"/>
</dbReference>
<proteinExistence type="predicted"/>
<protein>
    <recommendedName>
        <fullName evidence="4">O-fucosyltransferase family protein</fullName>
    </recommendedName>
</protein>
<evidence type="ECO:0008006" key="4">
    <source>
        <dbReference type="Google" id="ProtNLM"/>
    </source>
</evidence>
<evidence type="ECO:0000313" key="2">
    <source>
        <dbReference type="EMBL" id="KAF5332663.1"/>
    </source>
</evidence>
<evidence type="ECO:0000256" key="1">
    <source>
        <dbReference type="SAM" id="Phobius"/>
    </source>
</evidence>
<gene>
    <name evidence="2" type="ORF">D9611_005194</name>
</gene>
<keyword evidence="1" id="KW-0812">Transmembrane</keyword>
<dbReference type="Gene3D" id="3.40.50.11350">
    <property type="match status" value="1"/>
</dbReference>
<keyword evidence="3" id="KW-1185">Reference proteome</keyword>
<reference evidence="2 3" key="1">
    <citation type="journal article" date="2020" name="ISME J.">
        <title>Uncovering the hidden diversity of litter-decomposition mechanisms in mushroom-forming fungi.</title>
        <authorList>
            <person name="Floudas D."/>
            <person name="Bentzer J."/>
            <person name="Ahren D."/>
            <person name="Johansson T."/>
            <person name="Persson P."/>
            <person name="Tunlid A."/>
        </authorList>
    </citation>
    <scope>NUCLEOTIDE SEQUENCE [LARGE SCALE GENOMIC DNA]</scope>
    <source>
        <strain evidence="2 3">CBS 175.51</strain>
    </source>
</reference>
<comment type="caution">
    <text evidence="2">The sequence shown here is derived from an EMBL/GenBank/DDBJ whole genome shotgun (WGS) entry which is preliminary data.</text>
</comment>
<keyword evidence="1" id="KW-0472">Membrane</keyword>
<evidence type="ECO:0000313" key="3">
    <source>
        <dbReference type="Proteomes" id="UP000541558"/>
    </source>
</evidence>
<name>A0A8H5C1Y8_9AGAR</name>
<dbReference type="EMBL" id="JAACJK010000110">
    <property type="protein sequence ID" value="KAF5332663.1"/>
    <property type="molecule type" value="Genomic_DNA"/>
</dbReference>
<feature type="transmembrane region" description="Helical" evidence="1">
    <location>
        <begin position="86"/>
        <end position="111"/>
    </location>
</feature>
<dbReference type="AlphaFoldDB" id="A0A8H5C1Y8"/>
<organism evidence="2 3">
    <name type="scientific">Ephemerocybe angulata</name>
    <dbReference type="NCBI Taxonomy" id="980116"/>
    <lineage>
        <taxon>Eukaryota</taxon>
        <taxon>Fungi</taxon>
        <taxon>Dikarya</taxon>
        <taxon>Basidiomycota</taxon>
        <taxon>Agaricomycotina</taxon>
        <taxon>Agaricomycetes</taxon>
        <taxon>Agaricomycetidae</taxon>
        <taxon>Agaricales</taxon>
        <taxon>Agaricineae</taxon>
        <taxon>Psathyrellaceae</taxon>
        <taxon>Ephemerocybe</taxon>
    </lineage>
</organism>
<sequence>MGGSIIQSLTPHRRSLFGFLVVIVVLNGFWFFGFLNKSVEPEALQVLPVDRTGVSVQDPWKLSPADNLNFPFPTLTARENLRNDTFYVTGFALAGFTNQFIAFMHLIYLGLQSERIPVIPPFTPSHMSDNAGALRFGTVMNMTSLSKVLRRPILEWSDVKDYPANGSVILTHKPTDPAVEHIGCWSLRQRSLKIPVWVPMSENILKIDLSFTRVPGFAFFEEKEESELQLKFPALASLIVPKHPHPAAKNQPLMVPSKMGSKLKPDEHMACFDFMYYISTGVKKYEFENRWSLAWNSVGKHIKFTDEMLALAKEYLTRSLYGDQAAGQTDIPPIITVHIRRGDFKTHCANGQKAPCYPPLSKYRQVIEKVQAEVLKTLNINATRVIVASGKHPRSNYHALEVIASLPLDESDPKFWEEVTSFGWNYLDHTVERTMERYGEWYPVLIDKVALSMGIGFVGTEGSTFSILNARRVEDWNGGATDMVSFR</sequence>
<dbReference type="CDD" id="cd11296">
    <property type="entry name" value="O-FucT_like"/>
    <property type="match status" value="1"/>
</dbReference>
<feature type="transmembrane region" description="Helical" evidence="1">
    <location>
        <begin position="16"/>
        <end position="35"/>
    </location>
</feature>
<keyword evidence="1" id="KW-1133">Transmembrane helix</keyword>
<accession>A0A8H5C1Y8</accession>
<dbReference type="OrthoDB" id="423313at2759"/>